<feature type="domain" description="SLH" evidence="2">
    <location>
        <begin position="33"/>
        <end position="94"/>
    </location>
</feature>
<dbReference type="Proteomes" id="UP000000936">
    <property type="component" value="Chromosome"/>
</dbReference>
<evidence type="ECO:0000313" key="4">
    <source>
        <dbReference type="Proteomes" id="UP000000936"/>
    </source>
</evidence>
<protein>
    <submittedName>
        <fullName evidence="3">S-layer domain protein domain protein</fullName>
    </submittedName>
</protein>
<feature type="chain" id="PRO_5003096005" evidence="1">
    <location>
        <begin position="29"/>
        <end position="281"/>
    </location>
</feature>
<name>D7GEZ4_PROFC</name>
<evidence type="ECO:0000256" key="1">
    <source>
        <dbReference type="SAM" id="SignalP"/>
    </source>
</evidence>
<gene>
    <name evidence="3" type="ordered locus">PFREUD_16070</name>
</gene>
<feature type="domain" description="SLH" evidence="2">
    <location>
        <begin position="95"/>
        <end position="158"/>
    </location>
</feature>
<dbReference type="HOGENOM" id="CLU_086349_0_0_11"/>
<feature type="signal peptide" evidence="1">
    <location>
        <begin position="1"/>
        <end position="28"/>
    </location>
</feature>
<reference evidence="3 4" key="1">
    <citation type="journal article" date="2010" name="PLoS ONE">
        <title>The complete genome of Propionibacterium freudenreichii CIRM-BIA1, a hardy actinobacterium with food and probiotic applications.</title>
        <authorList>
            <person name="Falentin H."/>
            <person name="Deutsch S.M."/>
            <person name="Jan G."/>
            <person name="Loux V."/>
            <person name="Thierry A."/>
            <person name="Parayre S."/>
            <person name="Maillard M.B."/>
            <person name="Dherbecourt J."/>
            <person name="Cousin F.J."/>
            <person name="Jardin J."/>
            <person name="Siguier P."/>
            <person name="Couloux A."/>
            <person name="Barbe V."/>
            <person name="Vacherie B."/>
            <person name="Wincker P."/>
            <person name="Gibrat J.F."/>
            <person name="Gaillardin C."/>
            <person name="Lortal S."/>
        </authorList>
    </citation>
    <scope>NUCLEOTIDE SEQUENCE [LARGE SCALE GENOMIC DNA]</scope>
    <source>
        <strain evidence="4">ATCC 9614 / DSM 4902 / CIP 103027 / NCIMB 8099 / CIRM-BIA1</strain>
    </source>
</reference>
<proteinExistence type="predicted"/>
<evidence type="ECO:0000313" key="3">
    <source>
        <dbReference type="EMBL" id="CBL57105.1"/>
    </source>
</evidence>
<dbReference type="InterPro" id="IPR051465">
    <property type="entry name" value="Cell_Envelope_Struct_Comp"/>
</dbReference>
<evidence type="ECO:0000259" key="2">
    <source>
        <dbReference type="PROSITE" id="PS51272"/>
    </source>
</evidence>
<dbReference type="AlphaFoldDB" id="D7GEZ4"/>
<dbReference type="KEGG" id="pfr:PFREUD_16070"/>
<sequence>MRRFFSAAIAILLAATLTPALNAPMASAADQTSATSFVDVPATNQFFTEITWLADRGVTTGYPDGSFQPLRPVARDAMAAFIYRLSGSQPYTAPEVSPFTDVDTSNQFYKEICWLRDAGFSMGYPDGSFRPLQPVKRDAMAAFLYRYAGSPEVADQAASPFVDISSSTQFYKEMSWLAQKGISTGWEAGNGCRVFKPMEPVKRDAMAAFMYRLTEGGDTPITGGGCNANPNPNPNPGEGTVQTGVHFGSFCAPEGATGTTVQGITATCKKYPGEPRARWRR</sequence>
<dbReference type="InterPro" id="IPR001119">
    <property type="entry name" value="SLH_dom"/>
</dbReference>
<dbReference type="RefSeq" id="WP_013161472.1">
    <property type="nucleotide sequence ID" value="NC_014215.1"/>
</dbReference>
<dbReference type="PANTHER" id="PTHR43308:SF5">
    <property type="entry name" value="S-LAYER PROTEIN _ PEPTIDOGLYCAN ENDO-BETA-N-ACETYLGLUCOSAMINIDASE"/>
    <property type="match status" value="1"/>
</dbReference>
<dbReference type="eggNOG" id="COG1404">
    <property type="taxonomic scope" value="Bacteria"/>
</dbReference>
<dbReference type="PANTHER" id="PTHR43308">
    <property type="entry name" value="OUTER MEMBRANE PROTEIN ALPHA-RELATED"/>
    <property type="match status" value="1"/>
</dbReference>
<keyword evidence="4" id="KW-1185">Reference proteome</keyword>
<keyword evidence="1" id="KW-0732">Signal</keyword>
<accession>D7GEZ4</accession>
<dbReference type="PROSITE" id="PS51272">
    <property type="entry name" value="SLH"/>
    <property type="match status" value="3"/>
</dbReference>
<dbReference type="Pfam" id="PF00395">
    <property type="entry name" value="SLH"/>
    <property type="match status" value="3"/>
</dbReference>
<dbReference type="EMBL" id="FN806773">
    <property type="protein sequence ID" value="CBL57105.1"/>
    <property type="molecule type" value="Genomic_DNA"/>
</dbReference>
<feature type="domain" description="SLH" evidence="2">
    <location>
        <begin position="160"/>
        <end position="224"/>
    </location>
</feature>
<organism evidence="3 4">
    <name type="scientific">Propionibacterium freudenreichii subsp. shermanii (strain ATCC 9614 / DSM 4902 / CIP 103027 / NCIMB 8099 / CIRM-BIA1)</name>
    <dbReference type="NCBI Taxonomy" id="754252"/>
    <lineage>
        <taxon>Bacteria</taxon>
        <taxon>Bacillati</taxon>
        <taxon>Actinomycetota</taxon>
        <taxon>Actinomycetes</taxon>
        <taxon>Propionibacteriales</taxon>
        <taxon>Propionibacteriaceae</taxon>
        <taxon>Propionibacterium</taxon>
    </lineage>
</organism>